<reference evidence="2 3" key="1">
    <citation type="submission" date="2022-08" db="EMBL/GenBank/DDBJ databases">
        <title>Polyphasic taxonomy analysis of Qipengyuania sp.RS5-5.</title>
        <authorList>
            <person name="Xamxidin M."/>
            <person name="Wu M."/>
        </authorList>
    </citation>
    <scope>NUCLEOTIDE SEQUENCE [LARGE SCALE GENOMIC DNA]</scope>
    <source>
        <strain evidence="2 3">RS5-5</strain>
    </source>
</reference>
<sequence>MRLVLTALIFVGGLFFLITGIGFLIDPATNAEGFGIKALNSTGLAAIRADMTAFFVVAAVCMIGGAWYRNGTILLIPAALFGIALLGRTISIFADGTTEGFWLPMTVEATCVIVLLIASRVLPHRGS</sequence>
<dbReference type="InterPro" id="IPR025597">
    <property type="entry name" value="DUF4345"/>
</dbReference>
<evidence type="ECO:0008006" key="4">
    <source>
        <dbReference type="Google" id="ProtNLM"/>
    </source>
</evidence>
<dbReference type="Proteomes" id="UP001206067">
    <property type="component" value="Unassembled WGS sequence"/>
</dbReference>
<comment type="caution">
    <text evidence="2">The sequence shown here is derived from an EMBL/GenBank/DDBJ whole genome shotgun (WGS) entry which is preliminary data.</text>
</comment>
<feature type="transmembrane region" description="Helical" evidence="1">
    <location>
        <begin position="74"/>
        <end position="94"/>
    </location>
</feature>
<keyword evidence="1" id="KW-1133">Transmembrane helix</keyword>
<evidence type="ECO:0000313" key="2">
    <source>
        <dbReference type="EMBL" id="MCR2832666.1"/>
    </source>
</evidence>
<evidence type="ECO:0000256" key="1">
    <source>
        <dbReference type="SAM" id="Phobius"/>
    </source>
</evidence>
<dbReference type="Pfam" id="PF14248">
    <property type="entry name" value="DUF4345"/>
    <property type="match status" value="1"/>
</dbReference>
<evidence type="ECO:0000313" key="3">
    <source>
        <dbReference type="Proteomes" id="UP001206067"/>
    </source>
</evidence>
<dbReference type="RefSeq" id="WP_257594425.1">
    <property type="nucleotide sequence ID" value="NZ_JANKHH010000001.1"/>
</dbReference>
<feature type="transmembrane region" description="Helical" evidence="1">
    <location>
        <begin position="45"/>
        <end position="67"/>
    </location>
</feature>
<name>A0ABT1XP09_9SPHN</name>
<gene>
    <name evidence="2" type="ORF">NSO95_01790</name>
</gene>
<proteinExistence type="predicted"/>
<feature type="transmembrane region" description="Helical" evidence="1">
    <location>
        <begin position="100"/>
        <end position="122"/>
    </location>
</feature>
<accession>A0ABT1XP09</accession>
<feature type="transmembrane region" description="Helical" evidence="1">
    <location>
        <begin position="7"/>
        <end position="25"/>
    </location>
</feature>
<keyword evidence="3" id="KW-1185">Reference proteome</keyword>
<protein>
    <recommendedName>
        <fullName evidence="4">DUF4345 domain-containing protein</fullName>
    </recommendedName>
</protein>
<keyword evidence="1" id="KW-0812">Transmembrane</keyword>
<keyword evidence="1" id="KW-0472">Membrane</keyword>
<dbReference type="EMBL" id="JANKHH010000001">
    <property type="protein sequence ID" value="MCR2832666.1"/>
    <property type="molecule type" value="Genomic_DNA"/>
</dbReference>
<organism evidence="2 3">
    <name type="scientific">Parerythrobacter lacustris</name>
    <dbReference type="NCBI Taxonomy" id="2969984"/>
    <lineage>
        <taxon>Bacteria</taxon>
        <taxon>Pseudomonadati</taxon>
        <taxon>Pseudomonadota</taxon>
        <taxon>Alphaproteobacteria</taxon>
        <taxon>Sphingomonadales</taxon>
        <taxon>Erythrobacteraceae</taxon>
        <taxon>Parerythrobacter</taxon>
    </lineage>
</organism>